<dbReference type="EMBL" id="JASXSV010000002">
    <property type="protein sequence ID" value="MDP0588093.1"/>
    <property type="molecule type" value="Genomic_DNA"/>
</dbReference>
<evidence type="ECO:0000313" key="2">
    <source>
        <dbReference type="EMBL" id="MDP0588093.1"/>
    </source>
</evidence>
<organism evidence="2 3">
    <name type="scientific">Candidatus Endonucleibacter bathymodioli</name>
    <dbReference type="NCBI Taxonomy" id="539814"/>
    <lineage>
        <taxon>Bacteria</taxon>
        <taxon>Pseudomonadati</taxon>
        <taxon>Pseudomonadota</taxon>
        <taxon>Gammaproteobacteria</taxon>
        <taxon>Oceanospirillales</taxon>
        <taxon>Endozoicomonadaceae</taxon>
        <taxon>Candidatus Endonucleibacter</taxon>
    </lineage>
</organism>
<feature type="region of interest" description="Disordered" evidence="1">
    <location>
        <begin position="1"/>
        <end position="25"/>
    </location>
</feature>
<proteinExistence type="predicted"/>
<keyword evidence="3" id="KW-1185">Reference proteome</keyword>
<feature type="compositionally biased region" description="Polar residues" evidence="1">
    <location>
        <begin position="1"/>
        <end position="13"/>
    </location>
</feature>
<dbReference type="Proteomes" id="UP001178148">
    <property type="component" value="Unassembled WGS sequence"/>
</dbReference>
<evidence type="ECO:0000313" key="3">
    <source>
        <dbReference type="Proteomes" id="UP001178148"/>
    </source>
</evidence>
<comment type="caution">
    <text evidence="2">The sequence shown here is derived from an EMBL/GenBank/DDBJ whole genome shotgun (WGS) entry which is preliminary data.</text>
</comment>
<protein>
    <submittedName>
        <fullName evidence="2">Uncharacterized protein</fullName>
    </submittedName>
</protein>
<evidence type="ECO:0000256" key="1">
    <source>
        <dbReference type="SAM" id="MobiDB-lite"/>
    </source>
</evidence>
<accession>A0AA90NTU0</accession>
<reference evidence="2 3" key="1">
    <citation type="journal article" date="2023" name="bioRxiv">
        <title>An intranuclear bacterial parasite of deep-sea mussels expresses apoptosis inhibitors acquired from its host.</title>
        <authorList>
            <person name="Gonzalez Porras M.A."/>
            <person name="Assie A."/>
            <person name="Tietjen M."/>
            <person name="Violette M."/>
            <person name="Kleiner M."/>
            <person name="Gruber-Vodicka H."/>
            <person name="Dubilier N."/>
            <person name="Leisch N."/>
        </authorList>
    </citation>
    <scope>NUCLEOTIDE SEQUENCE [LARGE SCALE GENOMIC DNA]</scope>
    <source>
        <strain evidence="2">IAP13</strain>
    </source>
</reference>
<gene>
    <name evidence="2" type="ORF">QS748_02345</name>
</gene>
<sequence>MNISNYTPPSLSGSVDMAPMQAEEQSTEVENNVLPVFLASPPSSPLAESRNLKSRDVISTKFCTGLIQSNSEPVEQQSAKVESILAVIPHVEVGEFTSLDWFEVLQTPYYRNLSYFYFNKKSLVELSDSV</sequence>
<dbReference type="AlphaFoldDB" id="A0AA90NTU0"/>
<name>A0AA90NTU0_9GAMM</name>